<proteinExistence type="predicted"/>
<keyword evidence="1" id="KW-1133">Transmembrane helix</keyword>
<protein>
    <submittedName>
        <fullName evidence="2">Copper resistance protein NlpE</fullName>
    </submittedName>
</protein>
<feature type="transmembrane region" description="Helical" evidence="1">
    <location>
        <begin position="59"/>
        <end position="76"/>
    </location>
</feature>
<dbReference type="InterPro" id="IPR007298">
    <property type="entry name" value="Cu-R_lipoprotein_NlpE"/>
</dbReference>
<dbReference type="AlphaFoldDB" id="A0A3N0E6M0"/>
<comment type="caution">
    <text evidence="2">The sequence shown here is derived from an EMBL/GenBank/DDBJ whole genome shotgun (WGS) entry which is preliminary data.</text>
</comment>
<reference evidence="2 3" key="1">
    <citation type="submission" date="2018-10" db="EMBL/GenBank/DDBJ databases">
        <title>Sinomicrobium pectinilyticum sp. nov., a pectinase-producing bacterium isolated from alkaline and saline soil, and emended description of the genus Sinomicrobium.</title>
        <authorList>
            <person name="Cheng B."/>
            <person name="Li C."/>
            <person name="Lai Q."/>
            <person name="Du M."/>
            <person name="Shao Z."/>
            <person name="Xu P."/>
            <person name="Yang C."/>
        </authorList>
    </citation>
    <scope>NUCLEOTIDE SEQUENCE [LARGE SCALE GENOMIC DNA]</scope>
    <source>
        <strain evidence="2 3">5DNS001</strain>
    </source>
</reference>
<keyword evidence="3" id="KW-1185">Reference proteome</keyword>
<dbReference type="EMBL" id="RJTM01000105">
    <property type="protein sequence ID" value="RNL83409.1"/>
    <property type="molecule type" value="Genomic_DNA"/>
</dbReference>
<dbReference type="OrthoDB" id="5348860at2"/>
<dbReference type="Gene3D" id="2.40.128.640">
    <property type="match status" value="1"/>
</dbReference>
<evidence type="ECO:0000256" key="1">
    <source>
        <dbReference type="SAM" id="Phobius"/>
    </source>
</evidence>
<dbReference type="Pfam" id="PF04170">
    <property type="entry name" value="NlpE"/>
    <property type="match status" value="1"/>
</dbReference>
<name>A0A3N0E6M0_SINP1</name>
<keyword evidence="1" id="KW-0812">Transmembrane</keyword>
<dbReference type="Proteomes" id="UP000267469">
    <property type="component" value="Unassembled WGS sequence"/>
</dbReference>
<evidence type="ECO:0000313" key="3">
    <source>
        <dbReference type="Proteomes" id="UP000267469"/>
    </source>
</evidence>
<keyword evidence="1" id="KW-0472">Membrane</keyword>
<gene>
    <name evidence="2" type="ORF">ED312_15135</name>
</gene>
<accession>A0A3N0E6M0</accession>
<evidence type="ECO:0000313" key="2">
    <source>
        <dbReference type="EMBL" id="RNL83409.1"/>
    </source>
</evidence>
<sequence>MHGKYICGDKPTPSITPPNFHLPRELNLTYSFFGKPDPGFPKVVFISINNANSLNMKKVVLSAVVIMGVMVLLVSCKDKEKQSSESVGTEQVTEEEPEVPDMHNAANSLDFEGVYEGVIPCADCEGIKLTVTINEDGTFKEENEYLGVAEENTFSNEGTWDIEESTITFTPEAGNPHKYFVGEGFIKLLDLEGNEIESDLSEMFILKKK</sequence>
<organism evidence="2 3">
    <name type="scientific">Sinomicrobium pectinilyticum</name>
    <dbReference type="NCBI Taxonomy" id="1084421"/>
    <lineage>
        <taxon>Bacteria</taxon>
        <taxon>Pseudomonadati</taxon>
        <taxon>Bacteroidota</taxon>
        <taxon>Flavobacteriia</taxon>
        <taxon>Flavobacteriales</taxon>
        <taxon>Flavobacteriaceae</taxon>
        <taxon>Sinomicrobium</taxon>
    </lineage>
</organism>